<dbReference type="Proteomes" id="UP000800094">
    <property type="component" value="Unassembled WGS sequence"/>
</dbReference>
<organism evidence="1 2">
    <name type="scientific">Trematosphaeria pertusa</name>
    <dbReference type="NCBI Taxonomy" id="390896"/>
    <lineage>
        <taxon>Eukaryota</taxon>
        <taxon>Fungi</taxon>
        <taxon>Dikarya</taxon>
        <taxon>Ascomycota</taxon>
        <taxon>Pezizomycotina</taxon>
        <taxon>Dothideomycetes</taxon>
        <taxon>Pleosporomycetidae</taxon>
        <taxon>Pleosporales</taxon>
        <taxon>Massarineae</taxon>
        <taxon>Trematosphaeriaceae</taxon>
        <taxon>Trematosphaeria</taxon>
    </lineage>
</organism>
<reference evidence="1" key="1">
    <citation type="journal article" date="2020" name="Stud. Mycol.">
        <title>101 Dothideomycetes genomes: a test case for predicting lifestyles and emergence of pathogens.</title>
        <authorList>
            <person name="Haridas S."/>
            <person name="Albert R."/>
            <person name="Binder M."/>
            <person name="Bloem J."/>
            <person name="Labutti K."/>
            <person name="Salamov A."/>
            <person name="Andreopoulos B."/>
            <person name="Baker S."/>
            <person name="Barry K."/>
            <person name="Bills G."/>
            <person name="Bluhm B."/>
            <person name="Cannon C."/>
            <person name="Castanera R."/>
            <person name="Culley D."/>
            <person name="Daum C."/>
            <person name="Ezra D."/>
            <person name="Gonzalez J."/>
            <person name="Henrissat B."/>
            <person name="Kuo A."/>
            <person name="Liang C."/>
            <person name="Lipzen A."/>
            <person name="Lutzoni F."/>
            <person name="Magnuson J."/>
            <person name="Mondo S."/>
            <person name="Nolan M."/>
            <person name="Ohm R."/>
            <person name="Pangilinan J."/>
            <person name="Park H.-J."/>
            <person name="Ramirez L."/>
            <person name="Alfaro M."/>
            <person name="Sun H."/>
            <person name="Tritt A."/>
            <person name="Yoshinaga Y."/>
            <person name="Zwiers L.-H."/>
            <person name="Turgeon B."/>
            <person name="Goodwin S."/>
            <person name="Spatafora J."/>
            <person name="Crous P."/>
            <person name="Grigoriev I."/>
        </authorList>
    </citation>
    <scope>NUCLEOTIDE SEQUENCE</scope>
    <source>
        <strain evidence="1">CBS 122368</strain>
    </source>
</reference>
<evidence type="ECO:0000313" key="1">
    <source>
        <dbReference type="EMBL" id="KAF2247672.1"/>
    </source>
</evidence>
<sequence>MTTGDEPVLGLWRTDLLRHLLWSVREKPKWVDETDSLSKDEAGRETLAPSWSWFSFPFSMGSISNEHVIMDSKKNMHSIAAVLGIDITWEGQEYVSSLRYGEILIRGQVSEMANGVDPFYADIHLDLGQVKDKTYLLPAVLSWTPSWSKRPKWVESVFGWHPFKKSKAFVECLVLEETSRRIGTARARVRCRGKKMRFGEKKSVILV</sequence>
<protein>
    <submittedName>
        <fullName evidence="1">Uncharacterized protein</fullName>
    </submittedName>
</protein>
<accession>A0A6A6ICP1</accession>
<name>A0A6A6ICP1_9PLEO</name>
<dbReference type="AlphaFoldDB" id="A0A6A6ICP1"/>
<keyword evidence="2" id="KW-1185">Reference proteome</keyword>
<gene>
    <name evidence="1" type="ORF">BU26DRAFT_351646</name>
</gene>
<dbReference type="GeneID" id="54575798"/>
<evidence type="ECO:0000313" key="2">
    <source>
        <dbReference type="Proteomes" id="UP000800094"/>
    </source>
</evidence>
<dbReference type="EMBL" id="ML987197">
    <property type="protein sequence ID" value="KAF2247672.1"/>
    <property type="molecule type" value="Genomic_DNA"/>
</dbReference>
<proteinExistence type="predicted"/>
<dbReference type="RefSeq" id="XP_033682676.1">
    <property type="nucleotide sequence ID" value="XM_033822468.1"/>
</dbReference>